<dbReference type="CDD" id="cd03025">
    <property type="entry name" value="DsbA_FrnE_like"/>
    <property type="match status" value="1"/>
</dbReference>
<dbReference type="AlphaFoldDB" id="A0A560AU31"/>
<feature type="domain" description="DSBA-like thioredoxin" evidence="1">
    <location>
        <begin position="6"/>
        <end position="188"/>
    </location>
</feature>
<evidence type="ECO:0000313" key="2">
    <source>
        <dbReference type="EMBL" id="TWA63868.1"/>
    </source>
</evidence>
<dbReference type="RefSeq" id="WP_145678793.1">
    <property type="nucleotide sequence ID" value="NZ_VITF01000012.1"/>
</dbReference>
<organism evidence="2 3">
    <name type="scientific">Azospirillum brasilense</name>
    <dbReference type="NCBI Taxonomy" id="192"/>
    <lineage>
        <taxon>Bacteria</taxon>
        <taxon>Pseudomonadati</taxon>
        <taxon>Pseudomonadota</taxon>
        <taxon>Alphaproteobacteria</taxon>
        <taxon>Rhodospirillales</taxon>
        <taxon>Azospirillaceae</taxon>
        <taxon>Azospirillum</taxon>
    </lineage>
</organism>
<sequence>MVEVRYLFDPLCGWCYGAAPMLDRLRAEPGIDLTLMPTGLFAGEGARAMDPGFAAYAWANDQRIAALTGLPFTEAYRAQVLDGAARFDSGPSTLALTAVGMTEPRREIDALKAIQRARYVDGVDTSAIEAVGAVLVAEGLREAAALLAGQDAALAETCRARIAAAAVEMQRFGLRGVPALLAGGGQTWRPIRSDALFGTPANLFEAVEPGRARRGA</sequence>
<proteinExistence type="predicted"/>
<accession>A0A560AU31</accession>
<name>A0A560AU31_AZOBR</name>
<protein>
    <recommendedName>
        <fullName evidence="1">DSBA-like thioredoxin domain-containing protein</fullName>
    </recommendedName>
</protein>
<dbReference type="Pfam" id="PF01323">
    <property type="entry name" value="DSBA"/>
    <property type="match status" value="1"/>
</dbReference>
<evidence type="ECO:0000313" key="3">
    <source>
        <dbReference type="Proteomes" id="UP000316083"/>
    </source>
</evidence>
<dbReference type="Gene3D" id="3.40.30.10">
    <property type="entry name" value="Glutaredoxin"/>
    <property type="match status" value="1"/>
</dbReference>
<dbReference type="InterPro" id="IPR001853">
    <property type="entry name" value="DSBA-like_thioredoxin_dom"/>
</dbReference>
<dbReference type="SUPFAM" id="SSF52833">
    <property type="entry name" value="Thioredoxin-like"/>
    <property type="match status" value="1"/>
</dbReference>
<dbReference type="InterPro" id="IPR036249">
    <property type="entry name" value="Thioredoxin-like_sf"/>
</dbReference>
<dbReference type="Proteomes" id="UP000316083">
    <property type="component" value="Unassembled WGS sequence"/>
</dbReference>
<comment type="caution">
    <text evidence="2">The sequence shown here is derived from an EMBL/GenBank/DDBJ whole genome shotgun (WGS) entry which is preliminary data.</text>
</comment>
<dbReference type="EMBL" id="VITF01000012">
    <property type="protein sequence ID" value="TWA63868.1"/>
    <property type="molecule type" value="Genomic_DNA"/>
</dbReference>
<evidence type="ECO:0000259" key="1">
    <source>
        <dbReference type="Pfam" id="PF01323"/>
    </source>
</evidence>
<reference evidence="2 3" key="1">
    <citation type="submission" date="2019-06" db="EMBL/GenBank/DDBJ databases">
        <title>Genomic Encyclopedia of Type Strains, Phase IV (KMG-V): Genome sequencing to study the core and pangenomes of soil and plant-associated prokaryotes.</title>
        <authorList>
            <person name="Whitman W."/>
        </authorList>
    </citation>
    <scope>NUCLEOTIDE SEQUENCE [LARGE SCALE GENOMIC DNA]</scope>
    <source>
        <strain evidence="2 3">BR 11796</strain>
    </source>
</reference>
<dbReference type="GO" id="GO:0016491">
    <property type="term" value="F:oxidoreductase activity"/>
    <property type="evidence" value="ECO:0007669"/>
    <property type="project" value="InterPro"/>
</dbReference>
<gene>
    <name evidence="2" type="ORF">FBZ82_112151</name>
</gene>